<evidence type="ECO:0000313" key="1">
    <source>
        <dbReference type="EnsemblProtists" id="HpaP813400"/>
    </source>
</evidence>
<reference evidence="2" key="1">
    <citation type="journal article" date="2010" name="Science">
        <title>Signatures of adaptation to obligate biotrophy in the Hyaloperonospora arabidopsidis genome.</title>
        <authorList>
            <person name="Baxter L."/>
            <person name="Tripathy S."/>
            <person name="Ishaque N."/>
            <person name="Boot N."/>
            <person name="Cabral A."/>
            <person name="Kemen E."/>
            <person name="Thines M."/>
            <person name="Ah-Fong A."/>
            <person name="Anderson R."/>
            <person name="Badejoko W."/>
            <person name="Bittner-Eddy P."/>
            <person name="Boore J.L."/>
            <person name="Chibucos M.C."/>
            <person name="Coates M."/>
            <person name="Dehal P."/>
            <person name="Delehaunty K."/>
            <person name="Dong S."/>
            <person name="Downton P."/>
            <person name="Dumas B."/>
            <person name="Fabro G."/>
            <person name="Fronick C."/>
            <person name="Fuerstenberg S.I."/>
            <person name="Fulton L."/>
            <person name="Gaulin E."/>
            <person name="Govers F."/>
            <person name="Hughes L."/>
            <person name="Humphray S."/>
            <person name="Jiang R.H."/>
            <person name="Judelson H."/>
            <person name="Kamoun S."/>
            <person name="Kyung K."/>
            <person name="Meijer H."/>
            <person name="Minx P."/>
            <person name="Morris P."/>
            <person name="Nelson J."/>
            <person name="Phuntumart V."/>
            <person name="Qutob D."/>
            <person name="Rehmany A."/>
            <person name="Rougon-Cardoso A."/>
            <person name="Ryden P."/>
            <person name="Torto-Alalibo T."/>
            <person name="Studholme D."/>
            <person name="Wang Y."/>
            <person name="Win J."/>
            <person name="Wood J."/>
            <person name="Clifton S.W."/>
            <person name="Rogers J."/>
            <person name="Van den Ackerveken G."/>
            <person name="Jones J.D."/>
            <person name="McDowell J.M."/>
            <person name="Beynon J."/>
            <person name="Tyler B.M."/>
        </authorList>
    </citation>
    <scope>NUCLEOTIDE SEQUENCE [LARGE SCALE GENOMIC DNA]</scope>
    <source>
        <strain evidence="2">Emoy2</strain>
    </source>
</reference>
<dbReference type="HOGENOM" id="CLU_1528064_0_0_1"/>
<dbReference type="AlphaFoldDB" id="M4C2T4"/>
<protein>
    <submittedName>
        <fullName evidence="1">Uncharacterized protein</fullName>
    </submittedName>
</protein>
<name>M4C2T4_HYAAE</name>
<organism evidence="1 2">
    <name type="scientific">Hyaloperonospora arabidopsidis (strain Emoy2)</name>
    <name type="common">Downy mildew agent</name>
    <name type="synonym">Peronospora arabidopsidis</name>
    <dbReference type="NCBI Taxonomy" id="559515"/>
    <lineage>
        <taxon>Eukaryota</taxon>
        <taxon>Sar</taxon>
        <taxon>Stramenopiles</taxon>
        <taxon>Oomycota</taxon>
        <taxon>Peronosporomycetes</taxon>
        <taxon>Peronosporales</taxon>
        <taxon>Peronosporaceae</taxon>
        <taxon>Hyaloperonospora</taxon>
    </lineage>
</organism>
<dbReference type="Proteomes" id="UP000011713">
    <property type="component" value="Unassembled WGS sequence"/>
</dbReference>
<dbReference type="EMBL" id="JH598139">
    <property type="status" value="NOT_ANNOTATED_CDS"/>
    <property type="molecule type" value="Genomic_DNA"/>
</dbReference>
<evidence type="ECO:0000313" key="2">
    <source>
        <dbReference type="Proteomes" id="UP000011713"/>
    </source>
</evidence>
<dbReference type="InParanoid" id="M4C2T4"/>
<sequence length="176" mass="20392">MTHFQRHEQRDTLERVVPAVDVIPHEEVVRIRTRAAYPEELQEVVKLSVNVATDRDGTLDWLDIRLAREDLLGFLAQLVDLCLGQVLGASQAVDLRVQRLHLAARVHSRSKRSLLLVEKRRSLLLNKSEWYRQKGYANNDKLRNVKILGSNEDLFTFKLVVFTVSGRRVDSRSIRR</sequence>
<proteinExistence type="predicted"/>
<dbReference type="EnsemblProtists" id="HpaT813400">
    <property type="protein sequence ID" value="HpaP813400"/>
    <property type="gene ID" value="HpaG813400"/>
</dbReference>
<dbReference type="VEuPathDB" id="FungiDB:HpaG813400"/>
<accession>M4C2T4</accession>
<reference evidence="1" key="2">
    <citation type="submission" date="2015-06" db="UniProtKB">
        <authorList>
            <consortium name="EnsemblProtists"/>
        </authorList>
    </citation>
    <scope>IDENTIFICATION</scope>
    <source>
        <strain evidence="1">Emoy2</strain>
    </source>
</reference>
<keyword evidence="2" id="KW-1185">Reference proteome</keyword>